<dbReference type="Proteomes" id="UP001153714">
    <property type="component" value="Chromosome 13"/>
</dbReference>
<keyword evidence="2" id="KW-1185">Reference proteome</keyword>
<proteinExistence type="predicted"/>
<evidence type="ECO:0000313" key="1">
    <source>
        <dbReference type="EMBL" id="CAG9785050.1"/>
    </source>
</evidence>
<protein>
    <submittedName>
        <fullName evidence="1">Uncharacterized protein</fullName>
    </submittedName>
</protein>
<dbReference type="AlphaFoldDB" id="A0A9N9QWZ2"/>
<organism evidence="1 2">
    <name type="scientific">Diatraea saccharalis</name>
    <name type="common">sugarcane borer</name>
    <dbReference type="NCBI Taxonomy" id="40085"/>
    <lineage>
        <taxon>Eukaryota</taxon>
        <taxon>Metazoa</taxon>
        <taxon>Ecdysozoa</taxon>
        <taxon>Arthropoda</taxon>
        <taxon>Hexapoda</taxon>
        <taxon>Insecta</taxon>
        <taxon>Pterygota</taxon>
        <taxon>Neoptera</taxon>
        <taxon>Endopterygota</taxon>
        <taxon>Lepidoptera</taxon>
        <taxon>Glossata</taxon>
        <taxon>Ditrysia</taxon>
        <taxon>Pyraloidea</taxon>
        <taxon>Crambidae</taxon>
        <taxon>Crambinae</taxon>
        <taxon>Diatraea</taxon>
    </lineage>
</organism>
<dbReference type="OrthoDB" id="6606209at2759"/>
<reference evidence="1" key="1">
    <citation type="submission" date="2021-12" db="EMBL/GenBank/DDBJ databases">
        <authorList>
            <person name="King R."/>
        </authorList>
    </citation>
    <scope>NUCLEOTIDE SEQUENCE</scope>
</reference>
<dbReference type="EMBL" id="OU893344">
    <property type="protein sequence ID" value="CAG9785050.1"/>
    <property type="molecule type" value="Genomic_DNA"/>
</dbReference>
<name>A0A9N9QWZ2_9NEOP</name>
<reference evidence="1" key="2">
    <citation type="submission" date="2022-10" db="EMBL/GenBank/DDBJ databases">
        <authorList>
            <consortium name="ENA_rothamsted_submissions"/>
            <consortium name="culmorum"/>
            <person name="King R."/>
        </authorList>
    </citation>
    <scope>NUCLEOTIDE SEQUENCE</scope>
</reference>
<accession>A0A9N9QWZ2</accession>
<gene>
    <name evidence="1" type="ORF">DIATSA_LOCUS3106</name>
</gene>
<evidence type="ECO:0000313" key="2">
    <source>
        <dbReference type="Proteomes" id="UP001153714"/>
    </source>
</evidence>
<sequence length="178" mass="20225">MEMIEKLPENIVLENDFIVLSLGASATNAINARTTVLLDIEKEDFTTPIFNEKIYTVDYLTPSSLNVPSIFLTQGYDDDTVSFRITGNNSEYFTINPSGNNVELAIQKTIPEELIFEEKVLIFNIIAEKPLTVGARAAISVYFPIGEFVYLFVFVLEINYNTDICSIFNIRSFYFRTD</sequence>